<name>A0A3A8QKC3_9BACT</name>
<evidence type="ECO:0000313" key="1">
    <source>
        <dbReference type="EMBL" id="RKH68268.1"/>
    </source>
</evidence>
<dbReference type="Proteomes" id="UP000272888">
    <property type="component" value="Unassembled WGS sequence"/>
</dbReference>
<proteinExistence type="predicted"/>
<keyword evidence="2" id="KW-1185">Reference proteome</keyword>
<comment type="caution">
    <text evidence="1">The sequence shown here is derived from an EMBL/GenBank/DDBJ whole genome shotgun (WGS) entry which is preliminary data.</text>
</comment>
<dbReference type="EMBL" id="RAWB01000008">
    <property type="protein sequence ID" value="RKH68268.1"/>
    <property type="molecule type" value="Genomic_DNA"/>
</dbReference>
<accession>A0A3A8QKC3</accession>
<dbReference type="AlphaFoldDB" id="A0A3A8QKC3"/>
<evidence type="ECO:0000313" key="2">
    <source>
        <dbReference type="Proteomes" id="UP000272888"/>
    </source>
</evidence>
<reference evidence="2" key="1">
    <citation type="submission" date="2018-09" db="EMBL/GenBank/DDBJ databases">
        <authorList>
            <person name="Livingstone P.G."/>
            <person name="Whitworth D.E."/>
        </authorList>
    </citation>
    <scope>NUCLEOTIDE SEQUENCE [LARGE SCALE GENOMIC DNA]</scope>
    <source>
        <strain evidence="2">CA051B</strain>
    </source>
</reference>
<organism evidence="1 2">
    <name type="scientific">Corallococcus llansteffanensis</name>
    <dbReference type="NCBI Taxonomy" id="2316731"/>
    <lineage>
        <taxon>Bacteria</taxon>
        <taxon>Pseudomonadati</taxon>
        <taxon>Myxococcota</taxon>
        <taxon>Myxococcia</taxon>
        <taxon>Myxococcales</taxon>
        <taxon>Cystobacterineae</taxon>
        <taxon>Myxococcaceae</taxon>
        <taxon>Corallococcus</taxon>
    </lineage>
</organism>
<sequence length="543" mass="58284">MRYDGKSVPAGPTLPVDGLGPTLTLDVPPGVELLRAELCLQMPGDDVTLDLMKGVPPAAVATSAGRTCLPTDGEIRWLTVDWGVRRPLTFLQIDSPTANRRGRLKVSDGGPWFPPLPMDVIPLGREGQQLPALMASRLMLELVEDAGAGSGNPLKESSASVQGVLLKAAARPADLWACIGTQSPFFQYPQPLPPRQELILRDELSIALRQAWPAGLQGGPVEVHLRSSAAGRLRRARLSLETAVVVTTWKNGSGQWSGSLPYGGEVVSPIDVPTDRPLRSVELTVEAQSRKERVPLTPAPPSLPEQAQLCGPGFVAAQAFTVRRKEALLGIDLHLRLLSRAARGTVTLHSDVGNRPAEVSLNSTTVEFELESEGDPPWGARWLPVDLPSPVTVEGTWWVVLTLTEGQVLWTLDAPPAPPPSAAAAPLGALYQLEKGPWLEREPPPLQAPPLKPWACCRPRFFEPATPPPPSVLLRWGTHVLPVVPDARGRVSLDERTLGGLPGPQAGTPLEVVVRSQVAGELTLSALRVTSPRSDTYELFTPS</sequence>
<protein>
    <submittedName>
        <fullName evidence="1">Uncharacterized protein</fullName>
    </submittedName>
</protein>
<gene>
    <name evidence="1" type="ORF">D7V93_01500</name>
</gene>